<keyword evidence="3" id="KW-1185">Reference proteome</keyword>
<evidence type="ECO:0000313" key="2">
    <source>
        <dbReference type="EMBL" id="EKS35496.1"/>
    </source>
</evidence>
<dbReference type="PANTHER" id="PTHR43664">
    <property type="entry name" value="MONOAMINE OXIDASE-RELATED"/>
    <property type="match status" value="1"/>
</dbReference>
<dbReference type="Gene3D" id="3.10.129.10">
    <property type="entry name" value="Hotdog Thioesterase"/>
    <property type="match status" value="1"/>
</dbReference>
<dbReference type="RefSeq" id="WP_002713197.1">
    <property type="nucleotide sequence ID" value="NZ_KB375281.1"/>
</dbReference>
<dbReference type="CDD" id="cd03454">
    <property type="entry name" value="YdeM"/>
    <property type="match status" value="1"/>
</dbReference>
<gene>
    <name evidence="2" type="ORF">HMPREF9696_02331</name>
</gene>
<dbReference type="Proteomes" id="UP000001095">
    <property type="component" value="Unassembled WGS sequence"/>
</dbReference>
<proteinExistence type="predicted"/>
<feature type="domain" description="MaoC-like" evidence="1">
    <location>
        <begin position="18"/>
        <end position="115"/>
    </location>
</feature>
<protein>
    <recommendedName>
        <fullName evidence="1">MaoC-like domain-containing protein</fullName>
    </recommendedName>
</protein>
<evidence type="ECO:0000259" key="1">
    <source>
        <dbReference type="Pfam" id="PF01575"/>
    </source>
</evidence>
<dbReference type="SUPFAM" id="SSF54637">
    <property type="entry name" value="Thioesterase/thiol ester dehydrase-isomerase"/>
    <property type="match status" value="1"/>
</dbReference>
<dbReference type="InterPro" id="IPR002539">
    <property type="entry name" value="MaoC-like_dom"/>
</dbReference>
<dbReference type="OrthoDB" id="9797938at2"/>
<accession>K8P206</accession>
<reference evidence="2 3" key="1">
    <citation type="submission" date="2012-04" db="EMBL/GenBank/DDBJ databases">
        <title>The Genome Sequence of Afipia clevelandensis ATCC 49720.</title>
        <authorList>
            <consortium name="The Broad Institute Genome Sequencing Platform"/>
            <person name="Earl A."/>
            <person name="Ward D."/>
            <person name="Feldgarden M."/>
            <person name="Gevers D."/>
            <person name="Huys G."/>
            <person name="Walker B."/>
            <person name="Young S.K."/>
            <person name="Zeng Q."/>
            <person name="Gargeya S."/>
            <person name="Fitzgerald M."/>
            <person name="Haas B."/>
            <person name="Abouelleil A."/>
            <person name="Alvarado L."/>
            <person name="Arachchi H.M."/>
            <person name="Berlin A."/>
            <person name="Chapman S.B."/>
            <person name="Goldberg J."/>
            <person name="Griggs A."/>
            <person name="Gujja S."/>
            <person name="Hansen M."/>
            <person name="Howarth C."/>
            <person name="Imamovic A."/>
            <person name="Larimer J."/>
            <person name="McCowen C."/>
            <person name="Montmayeur A."/>
            <person name="Murphy C."/>
            <person name="Neiman D."/>
            <person name="Pearson M."/>
            <person name="Priest M."/>
            <person name="Roberts A."/>
            <person name="Saif S."/>
            <person name="Shea T."/>
            <person name="Sisk P."/>
            <person name="Sykes S."/>
            <person name="Wortman J."/>
            <person name="Nusbaum C."/>
            <person name="Birren B."/>
        </authorList>
    </citation>
    <scope>NUCLEOTIDE SEQUENCE [LARGE SCALE GENOMIC DNA]</scope>
    <source>
        <strain evidence="2 3">ATCC 49720</strain>
    </source>
</reference>
<dbReference type="Pfam" id="PF01575">
    <property type="entry name" value="MaoC_dehydratas"/>
    <property type="match status" value="1"/>
</dbReference>
<sequence length="152" mass="16791">MKLTFEDFKPGHFGTFGPHHVSREDILEFATEFDPQPMHLDEEAAQRSLLKGLSGSGWHMCSLLMRICWDGFIHNIASAGSPGVEEVRWVSPLRPGDDLTVSVEVLDTRQSKSRSDVGFVRIKNDMRNASGQTLLLGTLPLMVLRRAAAGAS</sequence>
<dbReference type="AlphaFoldDB" id="K8P206"/>
<dbReference type="EMBL" id="AGWY01000010">
    <property type="protein sequence ID" value="EKS35496.1"/>
    <property type="molecule type" value="Genomic_DNA"/>
</dbReference>
<organism evidence="2 3">
    <name type="scientific">Afipia clevelandensis ATCC 49720</name>
    <dbReference type="NCBI Taxonomy" id="883079"/>
    <lineage>
        <taxon>Bacteria</taxon>
        <taxon>Pseudomonadati</taxon>
        <taxon>Pseudomonadota</taxon>
        <taxon>Alphaproteobacteria</taxon>
        <taxon>Hyphomicrobiales</taxon>
        <taxon>Nitrobacteraceae</taxon>
        <taxon>Afipia</taxon>
    </lineage>
</organism>
<name>K8P206_9BRAD</name>
<comment type="caution">
    <text evidence="2">The sequence shown here is derived from an EMBL/GenBank/DDBJ whole genome shotgun (WGS) entry which is preliminary data.</text>
</comment>
<dbReference type="HOGENOM" id="CLU_094876_1_0_5"/>
<dbReference type="PATRIC" id="fig|883079.3.peg.2372"/>
<dbReference type="InterPro" id="IPR052342">
    <property type="entry name" value="MCH/BMMD"/>
</dbReference>
<dbReference type="PANTHER" id="PTHR43664:SF1">
    <property type="entry name" value="BETA-METHYLMALYL-COA DEHYDRATASE"/>
    <property type="match status" value="1"/>
</dbReference>
<evidence type="ECO:0000313" key="3">
    <source>
        <dbReference type="Proteomes" id="UP000001095"/>
    </source>
</evidence>
<dbReference type="InterPro" id="IPR029069">
    <property type="entry name" value="HotDog_dom_sf"/>
</dbReference>